<proteinExistence type="predicted"/>
<dbReference type="Proteomes" id="UP001178507">
    <property type="component" value="Unassembled WGS sequence"/>
</dbReference>
<keyword evidence="3" id="KW-1185">Reference proteome</keyword>
<protein>
    <submittedName>
        <fullName evidence="2">Uncharacterized protein</fullName>
    </submittedName>
</protein>
<evidence type="ECO:0000256" key="1">
    <source>
        <dbReference type="SAM" id="SignalP"/>
    </source>
</evidence>
<feature type="chain" id="PRO_5041311419" evidence="1">
    <location>
        <begin position="24"/>
        <end position="246"/>
    </location>
</feature>
<evidence type="ECO:0000313" key="2">
    <source>
        <dbReference type="EMBL" id="CAJ1393714.1"/>
    </source>
</evidence>
<comment type="caution">
    <text evidence="2">The sequence shown here is derived from an EMBL/GenBank/DDBJ whole genome shotgun (WGS) entry which is preliminary data.</text>
</comment>
<sequence>MVGRAALSRAAAFSLIALASSWAFTPLTGSTWSREISARNSGKAADGQDEAVPFWSAPSTGDWIIRVKQDTDINSAVGVVTAKLQEHGQVAIDFCGQNAAQQACRLLQKQVSGYQKILASLGGSLALLPQQVKANEVTSIQLHARPISWDGNCEGEILRAPNGEDKITGLASSIVNRAQQDTCVRVAALGKEKLYLVMKALIRANNFWGKNAESEEIRLWAIPQLEQLEGMEMMSTVWTIVKGPQL</sequence>
<keyword evidence="1" id="KW-0732">Signal</keyword>
<accession>A0AA36IVU8</accession>
<name>A0AA36IVU8_9DINO</name>
<dbReference type="EMBL" id="CAUJNA010002635">
    <property type="protein sequence ID" value="CAJ1393714.1"/>
    <property type="molecule type" value="Genomic_DNA"/>
</dbReference>
<feature type="signal peptide" evidence="1">
    <location>
        <begin position="1"/>
        <end position="23"/>
    </location>
</feature>
<gene>
    <name evidence="2" type="ORF">EVOR1521_LOCUS18525</name>
</gene>
<dbReference type="AlphaFoldDB" id="A0AA36IVU8"/>
<evidence type="ECO:0000313" key="3">
    <source>
        <dbReference type="Proteomes" id="UP001178507"/>
    </source>
</evidence>
<organism evidence="2 3">
    <name type="scientific">Effrenium voratum</name>
    <dbReference type="NCBI Taxonomy" id="2562239"/>
    <lineage>
        <taxon>Eukaryota</taxon>
        <taxon>Sar</taxon>
        <taxon>Alveolata</taxon>
        <taxon>Dinophyceae</taxon>
        <taxon>Suessiales</taxon>
        <taxon>Symbiodiniaceae</taxon>
        <taxon>Effrenium</taxon>
    </lineage>
</organism>
<reference evidence="2" key="1">
    <citation type="submission" date="2023-08" db="EMBL/GenBank/DDBJ databases">
        <authorList>
            <person name="Chen Y."/>
            <person name="Shah S."/>
            <person name="Dougan E. K."/>
            <person name="Thang M."/>
            <person name="Chan C."/>
        </authorList>
    </citation>
    <scope>NUCLEOTIDE SEQUENCE</scope>
</reference>